<name>A0AAV7M2A2_PLEWA</name>
<feature type="compositionally biased region" description="Polar residues" evidence="1">
    <location>
        <begin position="18"/>
        <end position="32"/>
    </location>
</feature>
<gene>
    <name evidence="2" type="ORF">NDU88_002700</name>
</gene>
<dbReference type="EMBL" id="JANPWB010000014">
    <property type="protein sequence ID" value="KAJ1097582.1"/>
    <property type="molecule type" value="Genomic_DNA"/>
</dbReference>
<evidence type="ECO:0000313" key="2">
    <source>
        <dbReference type="EMBL" id="KAJ1097582.1"/>
    </source>
</evidence>
<dbReference type="AlphaFoldDB" id="A0AAV7M2A2"/>
<accession>A0AAV7M2A2</accession>
<proteinExistence type="predicted"/>
<feature type="region of interest" description="Disordered" evidence="1">
    <location>
        <begin position="18"/>
        <end position="119"/>
    </location>
</feature>
<sequence>MLPLGTFFERARLGVMPSHTQGLPTLASSNAQAVGPHFKKETEGMESDSVASLPQEVKSHNEAASQGYAPGCFNHQPRATRDHLPHLRPDQQVPTMSCCDPCTHGEVRRRPSTNPRHVV</sequence>
<feature type="compositionally biased region" description="Basic and acidic residues" evidence="1">
    <location>
        <begin position="79"/>
        <end position="89"/>
    </location>
</feature>
<protein>
    <submittedName>
        <fullName evidence="2">Uncharacterized protein</fullName>
    </submittedName>
</protein>
<reference evidence="2" key="1">
    <citation type="journal article" date="2022" name="bioRxiv">
        <title>Sequencing and chromosome-scale assembly of the giantPleurodeles waltlgenome.</title>
        <authorList>
            <person name="Brown T."/>
            <person name="Elewa A."/>
            <person name="Iarovenko S."/>
            <person name="Subramanian E."/>
            <person name="Araus A.J."/>
            <person name="Petzold A."/>
            <person name="Susuki M."/>
            <person name="Suzuki K.-i.T."/>
            <person name="Hayashi T."/>
            <person name="Toyoda A."/>
            <person name="Oliveira C."/>
            <person name="Osipova E."/>
            <person name="Leigh N.D."/>
            <person name="Simon A."/>
            <person name="Yun M.H."/>
        </authorList>
    </citation>
    <scope>NUCLEOTIDE SEQUENCE</scope>
    <source>
        <strain evidence="2">20211129_DDA</strain>
        <tissue evidence="2">Liver</tissue>
    </source>
</reference>
<dbReference type="Proteomes" id="UP001066276">
    <property type="component" value="Chromosome 10"/>
</dbReference>
<evidence type="ECO:0000313" key="3">
    <source>
        <dbReference type="Proteomes" id="UP001066276"/>
    </source>
</evidence>
<evidence type="ECO:0000256" key="1">
    <source>
        <dbReference type="SAM" id="MobiDB-lite"/>
    </source>
</evidence>
<keyword evidence="3" id="KW-1185">Reference proteome</keyword>
<comment type="caution">
    <text evidence="2">The sequence shown here is derived from an EMBL/GenBank/DDBJ whole genome shotgun (WGS) entry which is preliminary data.</text>
</comment>
<organism evidence="2 3">
    <name type="scientific">Pleurodeles waltl</name>
    <name type="common">Iberian ribbed newt</name>
    <dbReference type="NCBI Taxonomy" id="8319"/>
    <lineage>
        <taxon>Eukaryota</taxon>
        <taxon>Metazoa</taxon>
        <taxon>Chordata</taxon>
        <taxon>Craniata</taxon>
        <taxon>Vertebrata</taxon>
        <taxon>Euteleostomi</taxon>
        <taxon>Amphibia</taxon>
        <taxon>Batrachia</taxon>
        <taxon>Caudata</taxon>
        <taxon>Salamandroidea</taxon>
        <taxon>Salamandridae</taxon>
        <taxon>Pleurodelinae</taxon>
        <taxon>Pleurodeles</taxon>
    </lineage>
</organism>